<dbReference type="InterPro" id="IPR047057">
    <property type="entry name" value="MerR_fam"/>
</dbReference>
<feature type="coiled-coil region" evidence="2">
    <location>
        <begin position="90"/>
        <end position="117"/>
    </location>
</feature>
<dbReference type="PANTHER" id="PTHR30204">
    <property type="entry name" value="REDOX-CYCLING DRUG-SENSING TRANSCRIPTIONAL ACTIVATOR SOXR"/>
    <property type="match status" value="1"/>
</dbReference>
<proteinExistence type="predicted"/>
<feature type="domain" description="HTH merR-type" evidence="3">
    <location>
        <begin position="1"/>
        <end position="63"/>
    </location>
</feature>
<organism evidence="4 5">
    <name type="scientific">Oenococcus alcoholitolerans</name>
    <dbReference type="NCBI Taxonomy" id="931074"/>
    <lineage>
        <taxon>Bacteria</taxon>
        <taxon>Bacillati</taxon>
        <taxon>Bacillota</taxon>
        <taxon>Bacilli</taxon>
        <taxon>Lactobacillales</taxon>
        <taxon>Lactobacillaceae</taxon>
        <taxon>Oenococcus</taxon>
    </lineage>
</organism>
<keyword evidence="1" id="KW-0238">DNA-binding</keyword>
<dbReference type="PANTHER" id="PTHR30204:SF98">
    <property type="entry name" value="HTH-TYPE TRANSCRIPTIONAL REGULATOR ADHR"/>
    <property type="match status" value="1"/>
</dbReference>
<dbReference type="PROSITE" id="PS50937">
    <property type="entry name" value="HTH_MERR_2"/>
    <property type="match status" value="1"/>
</dbReference>
<gene>
    <name evidence="4" type="ORF">Q757_10255</name>
</gene>
<name>A0ABR4XNG0_9LACO</name>
<dbReference type="SMART" id="SM00422">
    <property type="entry name" value="HTH_MERR"/>
    <property type="match status" value="1"/>
</dbReference>
<sequence>MNINEIATQTGFSEYTLRYYEKIGLLCSIKRDQSGRRLYSKKDLDLLIFIKDLKLLGLSINDMLSFGQEDCVINSDLSDICIESILIRRNVILKKHLEELDHQINELQQERGQILKCIDKYQNFLNG</sequence>
<accession>A0ABR4XNG0</accession>
<dbReference type="InterPro" id="IPR000551">
    <property type="entry name" value="MerR-type_HTH_dom"/>
</dbReference>
<evidence type="ECO:0000259" key="3">
    <source>
        <dbReference type="PROSITE" id="PS50937"/>
    </source>
</evidence>
<keyword evidence="2" id="KW-0175">Coiled coil</keyword>
<evidence type="ECO:0000256" key="2">
    <source>
        <dbReference type="SAM" id="Coils"/>
    </source>
</evidence>
<dbReference type="PRINTS" id="PR00040">
    <property type="entry name" value="HTHMERR"/>
</dbReference>
<evidence type="ECO:0000313" key="5">
    <source>
        <dbReference type="Proteomes" id="UP000030023"/>
    </source>
</evidence>
<dbReference type="InterPro" id="IPR009061">
    <property type="entry name" value="DNA-bd_dom_put_sf"/>
</dbReference>
<evidence type="ECO:0000313" key="4">
    <source>
        <dbReference type="EMBL" id="KGO19073.1"/>
    </source>
</evidence>
<dbReference type="Pfam" id="PF13411">
    <property type="entry name" value="MerR_1"/>
    <property type="match status" value="1"/>
</dbReference>
<dbReference type="Proteomes" id="UP000030023">
    <property type="component" value="Unassembled WGS sequence"/>
</dbReference>
<evidence type="ECO:0000256" key="1">
    <source>
        <dbReference type="ARBA" id="ARBA00023125"/>
    </source>
</evidence>
<dbReference type="EMBL" id="AXCV01000666">
    <property type="protein sequence ID" value="KGO19073.1"/>
    <property type="molecule type" value="Genomic_DNA"/>
</dbReference>
<reference evidence="4 5" key="1">
    <citation type="journal article" date="2014" name="Antonie Van Leeuwenhoek">
        <title>Oenococcus alcoholitolerans sp. nov., a lactic acid bacteria isolated from cachaca and ethanol fermentation processes.</title>
        <authorList>
            <person name="Badotti F."/>
            <person name="Moreira A.P."/>
            <person name="Tonon L.A."/>
            <person name="de Lucena B.T."/>
            <person name="Gomes Fde C."/>
            <person name="Kruger R."/>
            <person name="Thompson C.C."/>
            <person name="de Morais M.A.Jr."/>
            <person name="Rosa C.A."/>
            <person name="Thompson F.L."/>
        </authorList>
    </citation>
    <scope>NUCLEOTIDE SEQUENCE [LARGE SCALE GENOMIC DNA]</scope>
    <source>
        <strain evidence="4 5">UFRJ-M7.2.18</strain>
    </source>
</reference>
<dbReference type="SUPFAM" id="SSF46955">
    <property type="entry name" value="Putative DNA-binding domain"/>
    <property type="match status" value="1"/>
</dbReference>
<dbReference type="Gene3D" id="1.10.1660.10">
    <property type="match status" value="1"/>
</dbReference>
<protein>
    <recommendedName>
        <fullName evidence="3">HTH merR-type domain-containing protein</fullName>
    </recommendedName>
</protein>
<keyword evidence="5" id="KW-1185">Reference proteome</keyword>
<comment type="caution">
    <text evidence="4">The sequence shown here is derived from an EMBL/GenBank/DDBJ whole genome shotgun (WGS) entry which is preliminary data.</text>
</comment>